<reference evidence="1" key="1">
    <citation type="submission" date="2023-07" db="EMBL/GenBank/DDBJ databases">
        <title>The genome sequence of Rhodocytophaga aerolata KACC 12507.</title>
        <authorList>
            <person name="Zhang X."/>
        </authorList>
    </citation>
    <scope>NUCLEOTIDE SEQUENCE</scope>
    <source>
        <strain evidence="1">KACC 12507</strain>
    </source>
</reference>
<dbReference type="Proteomes" id="UP001168528">
    <property type="component" value="Unassembled WGS sequence"/>
</dbReference>
<name>A0ABT8RJV3_9BACT</name>
<protein>
    <submittedName>
        <fullName evidence="1">Uncharacterized protein</fullName>
    </submittedName>
</protein>
<keyword evidence="2" id="KW-1185">Reference proteome</keyword>
<dbReference type="RefSeq" id="WP_302042561.1">
    <property type="nucleotide sequence ID" value="NZ_JAUKPO010000089.1"/>
</dbReference>
<proteinExistence type="predicted"/>
<evidence type="ECO:0000313" key="1">
    <source>
        <dbReference type="EMBL" id="MDO1451764.1"/>
    </source>
</evidence>
<gene>
    <name evidence="1" type="ORF">Q0590_36155</name>
</gene>
<accession>A0ABT8RJV3</accession>
<comment type="caution">
    <text evidence="1">The sequence shown here is derived from an EMBL/GenBank/DDBJ whole genome shotgun (WGS) entry which is preliminary data.</text>
</comment>
<organism evidence="1 2">
    <name type="scientific">Rhodocytophaga aerolata</name>
    <dbReference type="NCBI Taxonomy" id="455078"/>
    <lineage>
        <taxon>Bacteria</taxon>
        <taxon>Pseudomonadati</taxon>
        <taxon>Bacteroidota</taxon>
        <taxon>Cytophagia</taxon>
        <taxon>Cytophagales</taxon>
        <taxon>Rhodocytophagaceae</taxon>
        <taxon>Rhodocytophaga</taxon>
    </lineage>
</organism>
<sequence>MCRYGFIEYKNTYACFNCRKGFKRRLDRDLLSQKELRVEKQKKFDKLIYKKEVADKKANDTLLIKCPDCGDQMVNLGKDLRLPKKDKQEQWLAIEYLANNNFNFFTCGCDGIGVVPQNLQEAYKLMEERRRKTEGEKLLEKIK</sequence>
<dbReference type="EMBL" id="JAUKPO010000089">
    <property type="protein sequence ID" value="MDO1451764.1"/>
    <property type="molecule type" value="Genomic_DNA"/>
</dbReference>
<evidence type="ECO:0000313" key="2">
    <source>
        <dbReference type="Proteomes" id="UP001168528"/>
    </source>
</evidence>